<comment type="caution">
    <text evidence="3">The sequence shown here is derived from an EMBL/GenBank/DDBJ whole genome shotgun (WGS) entry which is preliminary data.</text>
</comment>
<dbReference type="Pfam" id="PF01966">
    <property type="entry name" value="HD"/>
    <property type="match status" value="1"/>
</dbReference>
<dbReference type="eggNOG" id="COG2206">
    <property type="taxonomic scope" value="Bacteria"/>
</dbReference>
<sequence length="326" mass="34934">MLPVLRAFYDRDMDLGFGSGKTGRDSRHNTASVPGMAGKAGAAGEADATGGAGIPWPGARSGTWNTRILDDILPQLEISEEALGWALSLHSDQAPGDRAFDLIASHCAIVALLTQRICKSIAGGSAAGHSTASRNTAGHGAYGQDTAGRSAGGYGTATDGSRPVDLPLAVLGALIHDIGTYQVIDDLGSYGGREADPAHPVTFRRDYIRHGILGYTYLRDSGADEAVAQFARNHTGLGLTRDMVERQHLDLPAADYVPLTREQEIVMYADKFNSKSDPIVFVSVEGYSRRCARFGEANVRRWHELVDRYGAPDIRSMAENYGLEVE</sequence>
<proteinExistence type="predicted"/>
<feature type="compositionally biased region" description="Low complexity" evidence="1">
    <location>
        <begin position="35"/>
        <end position="49"/>
    </location>
</feature>
<protein>
    <recommendedName>
        <fullName evidence="2">HD domain-containing protein</fullName>
    </recommendedName>
</protein>
<reference evidence="3 4" key="1">
    <citation type="submission" date="2012-01" db="EMBL/GenBank/DDBJ databases">
        <title>The Genome Sequence of Scardovia wiggsiae F0424.</title>
        <authorList>
            <consortium name="The Broad Institute Genome Sequencing Platform"/>
            <person name="Earl A."/>
            <person name="Ward D."/>
            <person name="Feldgarden M."/>
            <person name="Gevers D."/>
            <person name="Izard J."/>
            <person name="Ganesan A."/>
            <person name="Baranova O.V."/>
            <person name="Blanton J.M."/>
            <person name="Tanner A.C."/>
            <person name="Mathney J."/>
            <person name="Dewhirst F.E."/>
            <person name="Young S.K."/>
            <person name="Zeng Q."/>
            <person name="Gargeya S."/>
            <person name="Fitzgerald M."/>
            <person name="Haas B."/>
            <person name="Abouelleil A."/>
            <person name="Alvarado L."/>
            <person name="Arachchi H.M."/>
            <person name="Berlin A."/>
            <person name="Chapman S.B."/>
            <person name="Gearin G."/>
            <person name="Goldberg J."/>
            <person name="Griggs A."/>
            <person name="Gujja S."/>
            <person name="Hansen M."/>
            <person name="Heiman D."/>
            <person name="Howarth C."/>
            <person name="Larimer J."/>
            <person name="Lui A."/>
            <person name="MacDonald P.J.P."/>
            <person name="McCowen C."/>
            <person name="Montmayeur A."/>
            <person name="Murphy C."/>
            <person name="Neiman D."/>
            <person name="Pearson M."/>
            <person name="Priest M."/>
            <person name="Roberts A."/>
            <person name="Saif S."/>
            <person name="Shea T."/>
            <person name="Sisk P."/>
            <person name="Stolte C."/>
            <person name="Sykes S."/>
            <person name="Wortman J."/>
            <person name="Nusbaum C."/>
            <person name="Birren B."/>
        </authorList>
    </citation>
    <scope>NUCLEOTIDE SEQUENCE [LARGE SCALE GENOMIC DNA]</scope>
    <source>
        <strain evidence="3 4">F0424</strain>
    </source>
</reference>
<dbReference type="SUPFAM" id="SSF109604">
    <property type="entry name" value="HD-domain/PDEase-like"/>
    <property type="match status" value="1"/>
</dbReference>
<dbReference type="InterPro" id="IPR006674">
    <property type="entry name" value="HD_domain"/>
</dbReference>
<evidence type="ECO:0000259" key="2">
    <source>
        <dbReference type="Pfam" id="PF01966"/>
    </source>
</evidence>
<name>J0WZ57_9BIFI</name>
<evidence type="ECO:0000313" key="4">
    <source>
        <dbReference type="Proteomes" id="UP000006415"/>
    </source>
</evidence>
<accession>J0WZ57</accession>
<dbReference type="HOGENOM" id="CLU_073842_0_0_11"/>
<feature type="domain" description="HD" evidence="2">
    <location>
        <begin position="104"/>
        <end position="272"/>
    </location>
</feature>
<dbReference type="Gene3D" id="1.10.3210.10">
    <property type="entry name" value="Hypothetical protein af1432"/>
    <property type="match status" value="1"/>
</dbReference>
<feature type="region of interest" description="Disordered" evidence="1">
    <location>
        <begin position="19"/>
        <end position="57"/>
    </location>
</feature>
<dbReference type="STRING" id="857290.HMPREF9156_00749"/>
<dbReference type="Proteomes" id="UP000006415">
    <property type="component" value="Unassembled WGS sequence"/>
</dbReference>
<evidence type="ECO:0000313" key="3">
    <source>
        <dbReference type="EMBL" id="EJD64874.1"/>
    </source>
</evidence>
<dbReference type="EMBL" id="AGZS01000003">
    <property type="protein sequence ID" value="EJD64874.1"/>
    <property type="molecule type" value="Genomic_DNA"/>
</dbReference>
<evidence type="ECO:0000256" key="1">
    <source>
        <dbReference type="SAM" id="MobiDB-lite"/>
    </source>
</evidence>
<keyword evidence="4" id="KW-1185">Reference proteome</keyword>
<organism evidence="3 4">
    <name type="scientific">Scardovia wiggsiae F0424</name>
    <dbReference type="NCBI Taxonomy" id="857290"/>
    <lineage>
        <taxon>Bacteria</taxon>
        <taxon>Bacillati</taxon>
        <taxon>Actinomycetota</taxon>
        <taxon>Actinomycetes</taxon>
        <taxon>Bifidobacteriales</taxon>
        <taxon>Bifidobacteriaceae</taxon>
        <taxon>Scardovia</taxon>
    </lineage>
</organism>
<gene>
    <name evidence="3" type="ORF">HMPREF9156_00749</name>
</gene>
<dbReference type="OrthoDB" id="1722553at2"/>
<dbReference type="AlphaFoldDB" id="J0WZ57"/>